<dbReference type="GO" id="GO:0003735">
    <property type="term" value="F:structural constituent of ribosome"/>
    <property type="evidence" value="ECO:0007669"/>
    <property type="project" value="InterPro"/>
</dbReference>
<dbReference type="PANTHER" id="PTHR21011:SF1">
    <property type="entry name" value="SMALL RIBOSOMAL SUBUNIT PROTEIN BS6M"/>
    <property type="match status" value="1"/>
</dbReference>
<dbReference type="NCBIfam" id="TIGR00166">
    <property type="entry name" value="S6"/>
    <property type="match status" value="1"/>
</dbReference>
<dbReference type="InterPro" id="IPR000529">
    <property type="entry name" value="Ribosomal_bS6"/>
</dbReference>
<dbReference type="InterPro" id="IPR014717">
    <property type="entry name" value="Transl_elong_EF1B/ribsomal_bS6"/>
</dbReference>
<dbReference type="InterPro" id="IPR020814">
    <property type="entry name" value="Ribosomal_S6_plastid/chlpt"/>
</dbReference>
<dbReference type="AlphaFoldDB" id="A0A7C1W086"/>
<gene>
    <name evidence="8 9" type="primary">rpsF</name>
    <name evidence="9" type="ORF">ENI35_05135</name>
</gene>
<comment type="similarity">
    <text evidence="1 8">Belongs to the bacterial ribosomal protein bS6 family.</text>
</comment>
<dbReference type="GO" id="GO:1990904">
    <property type="term" value="C:ribonucleoprotein complex"/>
    <property type="evidence" value="ECO:0007669"/>
    <property type="project" value="UniProtKB-KW"/>
</dbReference>
<dbReference type="Pfam" id="PF01250">
    <property type="entry name" value="Ribosomal_S6"/>
    <property type="match status" value="1"/>
</dbReference>
<evidence type="ECO:0000256" key="7">
    <source>
        <dbReference type="ARBA" id="ARBA00035294"/>
    </source>
</evidence>
<dbReference type="HAMAP" id="MF_00360">
    <property type="entry name" value="Ribosomal_bS6"/>
    <property type="match status" value="1"/>
</dbReference>
<dbReference type="Gene3D" id="3.30.70.60">
    <property type="match status" value="1"/>
</dbReference>
<dbReference type="GO" id="GO:0070181">
    <property type="term" value="F:small ribosomal subunit rRNA binding"/>
    <property type="evidence" value="ECO:0007669"/>
    <property type="project" value="TreeGrafter"/>
</dbReference>
<evidence type="ECO:0000256" key="6">
    <source>
        <dbReference type="ARBA" id="ARBA00035104"/>
    </source>
</evidence>
<evidence type="ECO:0000256" key="2">
    <source>
        <dbReference type="ARBA" id="ARBA00022730"/>
    </source>
</evidence>
<comment type="function">
    <text evidence="6 8">Binds together with bS18 to 16S ribosomal RNA.</text>
</comment>
<protein>
    <recommendedName>
        <fullName evidence="7 8">Small ribosomal subunit protein bS6</fullName>
    </recommendedName>
</protein>
<dbReference type="EMBL" id="DRIH01000179">
    <property type="protein sequence ID" value="HEC68177.1"/>
    <property type="molecule type" value="Genomic_DNA"/>
</dbReference>
<evidence type="ECO:0000256" key="5">
    <source>
        <dbReference type="ARBA" id="ARBA00023274"/>
    </source>
</evidence>
<dbReference type="InterPro" id="IPR035980">
    <property type="entry name" value="Ribosomal_bS6_sf"/>
</dbReference>
<comment type="caution">
    <text evidence="9">The sequence shown here is derived from an EMBL/GenBank/DDBJ whole genome shotgun (WGS) entry which is preliminary data.</text>
</comment>
<evidence type="ECO:0000313" key="9">
    <source>
        <dbReference type="EMBL" id="HEC68177.1"/>
    </source>
</evidence>
<dbReference type="Proteomes" id="UP000885738">
    <property type="component" value="Unassembled WGS sequence"/>
</dbReference>
<keyword evidence="3 8" id="KW-0694">RNA-binding</keyword>
<keyword evidence="2 8" id="KW-0699">rRNA-binding</keyword>
<organism evidence="9">
    <name type="scientific">Desulfofervidus auxilii</name>
    <dbReference type="NCBI Taxonomy" id="1621989"/>
    <lineage>
        <taxon>Bacteria</taxon>
        <taxon>Pseudomonadati</taxon>
        <taxon>Thermodesulfobacteriota</taxon>
        <taxon>Candidatus Desulfofervidia</taxon>
        <taxon>Candidatus Desulfofervidales</taxon>
        <taxon>Candidatus Desulfofervidaceae</taxon>
        <taxon>Candidatus Desulfofervidus</taxon>
    </lineage>
</organism>
<evidence type="ECO:0000256" key="3">
    <source>
        <dbReference type="ARBA" id="ARBA00022884"/>
    </source>
</evidence>
<proteinExistence type="inferred from homology"/>
<evidence type="ECO:0000256" key="8">
    <source>
        <dbReference type="HAMAP-Rule" id="MF_00360"/>
    </source>
</evidence>
<accession>A0A7C1W086</accession>
<keyword evidence="4 8" id="KW-0689">Ribosomal protein</keyword>
<dbReference type="CDD" id="cd00473">
    <property type="entry name" value="bS6"/>
    <property type="match status" value="1"/>
</dbReference>
<dbReference type="PANTHER" id="PTHR21011">
    <property type="entry name" value="MITOCHONDRIAL 28S RIBOSOMAL PROTEIN S6"/>
    <property type="match status" value="1"/>
</dbReference>
<evidence type="ECO:0000256" key="4">
    <source>
        <dbReference type="ARBA" id="ARBA00022980"/>
    </source>
</evidence>
<dbReference type="InterPro" id="IPR020815">
    <property type="entry name" value="Ribosomal_bS6_CS"/>
</dbReference>
<dbReference type="SUPFAM" id="SSF54995">
    <property type="entry name" value="Ribosomal protein S6"/>
    <property type="match status" value="1"/>
</dbReference>
<evidence type="ECO:0000256" key="1">
    <source>
        <dbReference type="ARBA" id="ARBA00009512"/>
    </source>
</evidence>
<dbReference type="GO" id="GO:0005840">
    <property type="term" value="C:ribosome"/>
    <property type="evidence" value="ECO:0007669"/>
    <property type="project" value="UniProtKB-KW"/>
</dbReference>
<dbReference type="GO" id="GO:0006412">
    <property type="term" value="P:translation"/>
    <property type="evidence" value="ECO:0007669"/>
    <property type="project" value="UniProtKB-UniRule"/>
</dbReference>
<name>A0A7C1W086_DESA2</name>
<sequence length="112" mass="12943">MGLQEYQTVIIVDPDLSEEQIEEVFAKMETTIKQHDGILKEIEKWGLRDLAYKINHKQKGYYALLHYYGKSDIVEKLERNIKMNDKIIRFLTIKVSPKASPVSTMEAQAEAG</sequence>
<keyword evidence="5 8" id="KW-0687">Ribonucleoprotein</keyword>
<dbReference type="PROSITE" id="PS01048">
    <property type="entry name" value="RIBOSOMAL_S6"/>
    <property type="match status" value="1"/>
</dbReference>
<reference evidence="9" key="1">
    <citation type="journal article" date="2020" name="mSystems">
        <title>Genome- and Community-Level Interaction Insights into Carbon Utilization and Element Cycling Functions of Hydrothermarchaeota in Hydrothermal Sediment.</title>
        <authorList>
            <person name="Zhou Z."/>
            <person name="Liu Y."/>
            <person name="Xu W."/>
            <person name="Pan J."/>
            <person name="Luo Z.H."/>
            <person name="Li M."/>
        </authorList>
    </citation>
    <scope>NUCLEOTIDE SEQUENCE [LARGE SCALE GENOMIC DNA]</scope>
    <source>
        <strain evidence="9">HyVt-389</strain>
    </source>
</reference>
<dbReference type="GO" id="GO:0005737">
    <property type="term" value="C:cytoplasm"/>
    <property type="evidence" value="ECO:0007669"/>
    <property type="project" value="UniProtKB-ARBA"/>
</dbReference>